<keyword evidence="1" id="KW-0812">Transmembrane</keyword>
<dbReference type="AlphaFoldDB" id="A0A285RRT3"/>
<reference evidence="3" key="1">
    <citation type="submission" date="2017-08" db="EMBL/GenBank/DDBJ databases">
        <authorList>
            <person name="Varghese N."/>
            <person name="Submissions S."/>
        </authorList>
    </citation>
    <scope>NUCLEOTIDE SEQUENCE [LARGE SCALE GENOMIC DNA]</scope>
    <source>
        <strain evidence="3">JA276</strain>
    </source>
</reference>
<protein>
    <submittedName>
        <fullName evidence="2">Uncharacterized protein</fullName>
    </submittedName>
</protein>
<name>A0A285RRT3_9RHOB</name>
<keyword evidence="1" id="KW-0472">Membrane</keyword>
<dbReference type="Proteomes" id="UP000219111">
    <property type="component" value="Unassembled WGS sequence"/>
</dbReference>
<evidence type="ECO:0000313" key="2">
    <source>
        <dbReference type="EMBL" id="SOB95027.1"/>
    </source>
</evidence>
<organism evidence="2 3">
    <name type="scientific">Rhodobacter maris</name>
    <dbReference type="NCBI Taxonomy" id="446682"/>
    <lineage>
        <taxon>Bacteria</taxon>
        <taxon>Pseudomonadati</taxon>
        <taxon>Pseudomonadota</taxon>
        <taxon>Alphaproteobacteria</taxon>
        <taxon>Rhodobacterales</taxon>
        <taxon>Rhodobacter group</taxon>
        <taxon>Rhodobacter</taxon>
    </lineage>
</organism>
<evidence type="ECO:0000256" key="1">
    <source>
        <dbReference type="SAM" id="Phobius"/>
    </source>
</evidence>
<dbReference type="RefSeq" id="WP_097068726.1">
    <property type="nucleotide sequence ID" value="NZ_OBMT01000001.1"/>
</dbReference>
<dbReference type="OrthoDB" id="7689824at2"/>
<gene>
    <name evidence="2" type="ORF">SAMN05877831_101756</name>
</gene>
<sequence length="89" mass="9593">MILSLVGKIRDAVNGTELPHNVRGLLMVADLVMIAAFQVWGIGKMSAMAAAAGPGEWIPGAAFVAYIVVFLWLALTALRSSRRPMRRQA</sequence>
<evidence type="ECO:0000313" key="3">
    <source>
        <dbReference type="Proteomes" id="UP000219111"/>
    </source>
</evidence>
<keyword evidence="3" id="KW-1185">Reference proteome</keyword>
<accession>A0A285RRT3</accession>
<feature type="transmembrane region" description="Helical" evidence="1">
    <location>
        <begin position="57"/>
        <end position="78"/>
    </location>
</feature>
<feature type="transmembrane region" description="Helical" evidence="1">
    <location>
        <begin position="21"/>
        <end position="42"/>
    </location>
</feature>
<proteinExistence type="predicted"/>
<keyword evidence="1" id="KW-1133">Transmembrane helix</keyword>
<dbReference type="EMBL" id="OBMT01000001">
    <property type="protein sequence ID" value="SOB95027.1"/>
    <property type="molecule type" value="Genomic_DNA"/>
</dbReference>